<dbReference type="PROSITE" id="PS51450">
    <property type="entry name" value="LRR"/>
    <property type="match status" value="1"/>
</dbReference>
<organism evidence="2 3">
    <name type="scientific">Tetraparma gracilis</name>
    <dbReference type="NCBI Taxonomy" id="2962635"/>
    <lineage>
        <taxon>Eukaryota</taxon>
        <taxon>Sar</taxon>
        <taxon>Stramenopiles</taxon>
        <taxon>Ochrophyta</taxon>
        <taxon>Bolidophyceae</taxon>
        <taxon>Parmales</taxon>
        <taxon>Triparmaceae</taxon>
        <taxon>Tetraparma</taxon>
    </lineage>
</organism>
<gene>
    <name evidence="2" type="ORF">TeGR_g6146</name>
</gene>
<feature type="non-terminal residue" evidence="2">
    <location>
        <position position="111"/>
    </location>
</feature>
<sequence length="111" mass="12136">MFTGLVFEKAEKGNGTRVTIFVTGSLGGLLTTSIANQVVKRRVQDKITKYFKDSMFAATRCGFGVDLNPAVESWSLDLSGCGIKEVGEWREEFADLEALDLSNNELEVLPG</sequence>
<dbReference type="Proteomes" id="UP001165060">
    <property type="component" value="Unassembled WGS sequence"/>
</dbReference>
<feature type="transmembrane region" description="Helical" evidence="1">
    <location>
        <begin position="20"/>
        <end position="39"/>
    </location>
</feature>
<reference evidence="2 3" key="1">
    <citation type="journal article" date="2023" name="Commun. Biol.">
        <title>Genome analysis of Parmales, the sister group of diatoms, reveals the evolutionary specialization of diatoms from phago-mixotrophs to photoautotrophs.</title>
        <authorList>
            <person name="Ban H."/>
            <person name="Sato S."/>
            <person name="Yoshikawa S."/>
            <person name="Yamada K."/>
            <person name="Nakamura Y."/>
            <person name="Ichinomiya M."/>
            <person name="Sato N."/>
            <person name="Blanc-Mathieu R."/>
            <person name="Endo H."/>
            <person name="Kuwata A."/>
            <person name="Ogata H."/>
        </authorList>
    </citation>
    <scope>NUCLEOTIDE SEQUENCE [LARGE SCALE GENOMIC DNA]</scope>
</reference>
<name>A0ABQ6NBD5_9STRA</name>
<keyword evidence="1" id="KW-0812">Transmembrane</keyword>
<keyword evidence="3" id="KW-1185">Reference proteome</keyword>
<evidence type="ECO:0000256" key="1">
    <source>
        <dbReference type="SAM" id="Phobius"/>
    </source>
</evidence>
<evidence type="ECO:0000313" key="3">
    <source>
        <dbReference type="Proteomes" id="UP001165060"/>
    </source>
</evidence>
<dbReference type="InterPro" id="IPR032675">
    <property type="entry name" value="LRR_dom_sf"/>
</dbReference>
<evidence type="ECO:0000313" key="2">
    <source>
        <dbReference type="EMBL" id="GMI54239.1"/>
    </source>
</evidence>
<comment type="caution">
    <text evidence="2">The sequence shown here is derived from an EMBL/GenBank/DDBJ whole genome shotgun (WGS) entry which is preliminary data.</text>
</comment>
<proteinExistence type="predicted"/>
<keyword evidence="1" id="KW-1133">Transmembrane helix</keyword>
<protein>
    <submittedName>
        <fullName evidence="2">Uncharacterized protein</fullName>
    </submittedName>
</protein>
<keyword evidence="1" id="KW-0472">Membrane</keyword>
<dbReference type="Gene3D" id="3.80.10.10">
    <property type="entry name" value="Ribonuclease Inhibitor"/>
    <property type="match status" value="1"/>
</dbReference>
<dbReference type="InterPro" id="IPR001611">
    <property type="entry name" value="Leu-rich_rpt"/>
</dbReference>
<dbReference type="EMBL" id="BRYB01006282">
    <property type="protein sequence ID" value="GMI54239.1"/>
    <property type="molecule type" value="Genomic_DNA"/>
</dbReference>
<accession>A0ABQ6NBD5</accession>